<dbReference type="RefSeq" id="WP_074877033.1">
    <property type="nucleotide sequence ID" value="NZ_FOXI01000004.1"/>
</dbReference>
<proteinExistence type="predicted"/>
<evidence type="ECO:0000313" key="1">
    <source>
        <dbReference type="EMBL" id="SFP49820.1"/>
    </source>
</evidence>
<dbReference type="Gene3D" id="1.20.1260.10">
    <property type="match status" value="1"/>
</dbReference>
<dbReference type="AlphaFoldDB" id="A0A1I5QUL0"/>
<accession>A0A1I5QUL0</accession>
<dbReference type="OrthoDB" id="188002at2157"/>
<gene>
    <name evidence="1" type="ORF">SAMN05216277_10489</name>
</gene>
<name>A0A1I5QUL0_9EURY</name>
<organism evidence="1 2">
    <name type="scientific">Halolamina pelagica</name>
    <dbReference type="NCBI Taxonomy" id="699431"/>
    <lineage>
        <taxon>Archaea</taxon>
        <taxon>Methanobacteriati</taxon>
        <taxon>Methanobacteriota</taxon>
        <taxon>Stenosarchaea group</taxon>
        <taxon>Halobacteria</taxon>
        <taxon>Halobacteriales</taxon>
        <taxon>Haloferacaceae</taxon>
    </lineage>
</organism>
<evidence type="ECO:0000313" key="2">
    <source>
        <dbReference type="Proteomes" id="UP000183769"/>
    </source>
</evidence>
<dbReference type="InterPro" id="IPR009078">
    <property type="entry name" value="Ferritin-like_SF"/>
</dbReference>
<dbReference type="SUPFAM" id="SSF47240">
    <property type="entry name" value="Ferritin-like"/>
    <property type="match status" value="1"/>
</dbReference>
<evidence type="ECO:0008006" key="3">
    <source>
        <dbReference type="Google" id="ProtNLM"/>
    </source>
</evidence>
<sequence length="213" mass="23423">MDGAAFRERVTEAKRTELARLGSGPLLLALTHGEPTARRVLEAAADSEHAAHTTFSRWADDEDDQRARRAFAAVADREREHRERVLAALPAADEAYEPNDGGLLHEYLRGRVGAIRRAAAGMVGRGLVVDRTHSQVISFFVDEGAAARVELFRDLREETEAGTERGLDLLETLCANEDDWADARAVAEYTVQIAYDDYADGLRGLEMDPASVC</sequence>
<dbReference type="InterPro" id="IPR012347">
    <property type="entry name" value="Ferritin-like"/>
</dbReference>
<reference evidence="2" key="1">
    <citation type="submission" date="2016-10" db="EMBL/GenBank/DDBJ databases">
        <authorList>
            <person name="Varghese N."/>
            <person name="Submissions S."/>
        </authorList>
    </citation>
    <scope>NUCLEOTIDE SEQUENCE [LARGE SCALE GENOMIC DNA]</scope>
    <source>
        <strain evidence="2">CGMCC 1.10329</strain>
    </source>
</reference>
<protein>
    <recommendedName>
        <fullName evidence="3">Rubrerythrin</fullName>
    </recommendedName>
</protein>
<dbReference type="EMBL" id="FOXI01000004">
    <property type="protein sequence ID" value="SFP49820.1"/>
    <property type="molecule type" value="Genomic_DNA"/>
</dbReference>
<keyword evidence="2" id="KW-1185">Reference proteome</keyword>
<dbReference type="Proteomes" id="UP000183769">
    <property type="component" value="Unassembled WGS sequence"/>
</dbReference>